<feature type="domain" description="Cytidyltransferase-like" evidence="3">
    <location>
        <begin position="32"/>
        <end position="158"/>
    </location>
</feature>
<evidence type="ECO:0000256" key="2">
    <source>
        <dbReference type="ARBA" id="ARBA00022695"/>
    </source>
</evidence>
<keyword evidence="2 4" id="KW-0548">Nucleotidyltransferase</keyword>
<dbReference type="Pfam" id="PF01467">
    <property type="entry name" value="CTP_transf_like"/>
    <property type="match status" value="1"/>
</dbReference>
<dbReference type="InterPro" id="IPR004821">
    <property type="entry name" value="Cyt_trans-like"/>
</dbReference>
<evidence type="ECO:0000313" key="4">
    <source>
        <dbReference type="EMBL" id="MCA9385828.1"/>
    </source>
</evidence>
<dbReference type="PANTHER" id="PTHR43793">
    <property type="entry name" value="FAD SYNTHASE"/>
    <property type="match status" value="1"/>
</dbReference>
<dbReference type="GO" id="GO:0016779">
    <property type="term" value="F:nucleotidyltransferase activity"/>
    <property type="evidence" value="ECO:0007669"/>
    <property type="project" value="UniProtKB-KW"/>
</dbReference>
<name>A0A955RKW9_9BACT</name>
<accession>A0A955RKW9</accession>
<keyword evidence="1" id="KW-0808">Transferase</keyword>
<dbReference type="Proteomes" id="UP000754563">
    <property type="component" value="Unassembled WGS sequence"/>
</dbReference>
<dbReference type="AlphaFoldDB" id="A0A955RKW9"/>
<proteinExistence type="predicted"/>
<gene>
    <name evidence="4" type="ORF">KC717_04215</name>
</gene>
<dbReference type="InterPro" id="IPR014729">
    <property type="entry name" value="Rossmann-like_a/b/a_fold"/>
</dbReference>
<evidence type="ECO:0000313" key="5">
    <source>
        <dbReference type="Proteomes" id="UP000754563"/>
    </source>
</evidence>
<protein>
    <submittedName>
        <fullName evidence="4">Adenylyltransferase/cytidyltransferase family protein</fullName>
    </submittedName>
</protein>
<dbReference type="NCBIfam" id="TIGR00125">
    <property type="entry name" value="cyt_tran_rel"/>
    <property type="match status" value="1"/>
</dbReference>
<dbReference type="PANTHER" id="PTHR43793:SF1">
    <property type="entry name" value="FAD SYNTHASE"/>
    <property type="match status" value="1"/>
</dbReference>
<reference evidence="4" key="2">
    <citation type="journal article" date="2021" name="Microbiome">
        <title>Successional dynamics and alternative stable states in a saline activated sludge microbial community over 9 years.</title>
        <authorList>
            <person name="Wang Y."/>
            <person name="Ye J."/>
            <person name="Ju F."/>
            <person name="Liu L."/>
            <person name="Boyd J.A."/>
            <person name="Deng Y."/>
            <person name="Parks D.H."/>
            <person name="Jiang X."/>
            <person name="Yin X."/>
            <person name="Woodcroft B.J."/>
            <person name="Tyson G.W."/>
            <person name="Hugenholtz P."/>
            <person name="Polz M.F."/>
            <person name="Zhang T."/>
        </authorList>
    </citation>
    <scope>NUCLEOTIDE SEQUENCE</scope>
    <source>
        <strain evidence="4">HKST-UBA11</strain>
    </source>
</reference>
<sequence>MKKYHSFYRQTKVLEPMDAIKALSHDNNLVFTSGVFDVLHLGHIHFFREAKNIVGEKGKLVVAVHADEIVREKKGEDRPYMKLEERIELLSELICIDYVIPWDGWEDISDLALSIQPHYLAVTQKSFEHTRRGKWQGKTWQYVAEELGAVIKEIPVFRNYASSRYSHLFD</sequence>
<evidence type="ECO:0000259" key="3">
    <source>
        <dbReference type="Pfam" id="PF01467"/>
    </source>
</evidence>
<organism evidence="4 5">
    <name type="scientific">Candidatus Dojkabacteria bacterium</name>
    <dbReference type="NCBI Taxonomy" id="2099670"/>
    <lineage>
        <taxon>Bacteria</taxon>
        <taxon>Candidatus Dojkabacteria</taxon>
    </lineage>
</organism>
<evidence type="ECO:0000256" key="1">
    <source>
        <dbReference type="ARBA" id="ARBA00022679"/>
    </source>
</evidence>
<reference evidence="4" key="1">
    <citation type="submission" date="2020-04" db="EMBL/GenBank/DDBJ databases">
        <authorList>
            <person name="Zhang T."/>
        </authorList>
    </citation>
    <scope>NUCLEOTIDE SEQUENCE</scope>
    <source>
        <strain evidence="4">HKST-UBA11</strain>
    </source>
</reference>
<dbReference type="Gene3D" id="3.40.50.620">
    <property type="entry name" value="HUPs"/>
    <property type="match status" value="1"/>
</dbReference>
<dbReference type="InterPro" id="IPR050385">
    <property type="entry name" value="Archaeal_FAD_synthase"/>
</dbReference>
<dbReference type="SUPFAM" id="SSF52374">
    <property type="entry name" value="Nucleotidylyl transferase"/>
    <property type="match status" value="1"/>
</dbReference>
<comment type="caution">
    <text evidence="4">The sequence shown here is derived from an EMBL/GenBank/DDBJ whole genome shotgun (WGS) entry which is preliminary data.</text>
</comment>
<dbReference type="EMBL" id="JAGQLH010000048">
    <property type="protein sequence ID" value="MCA9385828.1"/>
    <property type="molecule type" value="Genomic_DNA"/>
</dbReference>